<dbReference type="PANTHER" id="PTHR30046:SF0">
    <property type="entry name" value="FLAGELLAR M-RING PROTEIN"/>
    <property type="match status" value="1"/>
</dbReference>
<evidence type="ECO:0000256" key="6">
    <source>
        <dbReference type="ARBA" id="ARBA00022989"/>
    </source>
</evidence>
<accession>A0ABW8AHM3</accession>
<evidence type="ECO:0000259" key="11">
    <source>
        <dbReference type="Pfam" id="PF08345"/>
    </source>
</evidence>
<dbReference type="EMBL" id="JBITLV010000001">
    <property type="protein sequence ID" value="MFI7585868.1"/>
    <property type="molecule type" value="Genomic_DNA"/>
</dbReference>
<dbReference type="InterPro" id="IPR006182">
    <property type="entry name" value="FliF_N_dom"/>
</dbReference>
<dbReference type="InterPro" id="IPR013556">
    <property type="entry name" value="Flag_M-ring_C"/>
</dbReference>
<dbReference type="Gene3D" id="3.30.300.30">
    <property type="match status" value="1"/>
</dbReference>
<dbReference type="InterPro" id="IPR000067">
    <property type="entry name" value="FlgMring_FliF"/>
</dbReference>
<dbReference type="Proteomes" id="UP001612915">
    <property type="component" value="Unassembled WGS sequence"/>
</dbReference>
<evidence type="ECO:0000256" key="5">
    <source>
        <dbReference type="ARBA" id="ARBA00022692"/>
    </source>
</evidence>
<feature type="domain" description="Flagellar M-ring C-terminal" evidence="11">
    <location>
        <begin position="258"/>
        <end position="406"/>
    </location>
</feature>
<keyword evidence="12" id="KW-0282">Flagellum</keyword>
<dbReference type="InterPro" id="IPR045851">
    <property type="entry name" value="AMP-bd_C_sf"/>
</dbReference>
<dbReference type="PIRSF" id="PIRSF004862">
    <property type="entry name" value="FliF"/>
    <property type="match status" value="1"/>
</dbReference>
<name>A0ABW8AHM3_9ACTN</name>
<evidence type="ECO:0000259" key="10">
    <source>
        <dbReference type="Pfam" id="PF01514"/>
    </source>
</evidence>
<dbReference type="Pfam" id="PF08345">
    <property type="entry name" value="YscJ_FliF_C"/>
    <property type="match status" value="1"/>
</dbReference>
<evidence type="ECO:0000256" key="1">
    <source>
        <dbReference type="ARBA" id="ARBA00004117"/>
    </source>
</evidence>
<keyword evidence="12" id="KW-0966">Cell projection</keyword>
<evidence type="ECO:0000256" key="8">
    <source>
        <dbReference type="ARBA" id="ARBA00023143"/>
    </source>
</evidence>
<dbReference type="PANTHER" id="PTHR30046">
    <property type="entry name" value="FLAGELLAR M-RING PROTEIN"/>
    <property type="match status" value="1"/>
</dbReference>
<dbReference type="PRINTS" id="PR01009">
    <property type="entry name" value="FLGMRINGFLIF"/>
</dbReference>
<dbReference type="Pfam" id="PF01514">
    <property type="entry name" value="YscJ_FliF"/>
    <property type="match status" value="1"/>
</dbReference>
<evidence type="ECO:0000256" key="2">
    <source>
        <dbReference type="ARBA" id="ARBA00004651"/>
    </source>
</evidence>
<reference evidence="12 13" key="1">
    <citation type="submission" date="2024-10" db="EMBL/GenBank/DDBJ databases">
        <title>The Natural Products Discovery Center: Release of the First 8490 Sequenced Strains for Exploring Actinobacteria Biosynthetic Diversity.</title>
        <authorList>
            <person name="Kalkreuter E."/>
            <person name="Kautsar S.A."/>
            <person name="Yang D."/>
            <person name="Bader C.D."/>
            <person name="Teijaro C.N."/>
            <person name="Fluegel L."/>
            <person name="Davis C.M."/>
            <person name="Simpson J.R."/>
            <person name="Lauterbach L."/>
            <person name="Steele A.D."/>
            <person name="Gui C."/>
            <person name="Meng S."/>
            <person name="Li G."/>
            <person name="Viehrig K."/>
            <person name="Ye F."/>
            <person name="Su P."/>
            <person name="Kiefer A.F."/>
            <person name="Nichols A."/>
            <person name="Cepeda A.J."/>
            <person name="Yan W."/>
            <person name="Fan B."/>
            <person name="Jiang Y."/>
            <person name="Adhikari A."/>
            <person name="Zheng C.-J."/>
            <person name="Schuster L."/>
            <person name="Cowan T.M."/>
            <person name="Smanski M.J."/>
            <person name="Chevrette M.G."/>
            <person name="De Carvalho L.P.S."/>
            <person name="Shen B."/>
        </authorList>
    </citation>
    <scope>NUCLEOTIDE SEQUENCE [LARGE SCALE GENOMIC DNA]</scope>
    <source>
        <strain evidence="12 13">NPDC049639</strain>
    </source>
</reference>
<keyword evidence="8 9" id="KW-0975">Bacterial flagellum</keyword>
<evidence type="ECO:0000256" key="4">
    <source>
        <dbReference type="ARBA" id="ARBA00022475"/>
    </source>
</evidence>
<organism evidence="12 13">
    <name type="scientific">Spongisporangium articulatum</name>
    <dbReference type="NCBI Taxonomy" id="3362603"/>
    <lineage>
        <taxon>Bacteria</taxon>
        <taxon>Bacillati</taxon>
        <taxon>Actinomycetota</taxon>
        <taxon>Actinomycetes</taxon>
        <taxon>Kineosporiales</taxon>
        <taxon>Kineosporiaceae</taxon>
        <taxon>Spongisporangium</taxon>
    </lineage>
</organism>
<evidence type="ECO:0000313" key="12">
    <source>
        <dbReference type="EMBL" id="MFI7585868.1"/>
    </source>
</evidence>
<keyword evidence="6" id="KW-1133">Transmembrane helix</keyword>
<keyword evidence="13" id="KW-1185">Reference proteome</keyword>
<keyword evidence="5" id="KW-0812">Transmembrane</keyword>
<evidence type="ECO:0000256" key="3">
    <source>
        <dbReference type="ARBA" id="ARBA00007971"/>
    </source>
</evidence>
<protein>
    <recommendedName>
        <fullName evidence="9">Flagellar M-ring protein</fullName>
    </recommendedName>
</protein>
<dbReference type="RefSeq" id="WP_398274497.1">
    <property type="nucleotide sequence ID" value="NZ_JBITLV010000001.1"/>
</dbReference>
<sequence>MNALNAALGKAKTMLSGFTTGQRAVVAVGVMLFLLGAFALSRWVAQPTMTPMYSGLSGTDASAVVDELNSEGVKYELADGGTTIMVPQSQVYNLRVALAGKGIPANDGNGDSPGWSLLDDQGITATDFQQNVAYQRALEGELQKTLKAINGVNSAVVHIAVPTKDVFSDEQEKTTASVLVSTRAGATLTNDQVNAITNLVAGSVTGLAPEDVTITDQTGKLLSGGTAGGAGGAAQASSADQQTAQYEQRLSDAAQDVLDRVVGTGNSVVRVNAQLNFDSSNVTSQKFTAPSPSVLPQSVATVSEQYSGGGNTAGGTLGQVAPSALAGSGGSGAYNRQQSTVNNNVDQEVAQTKTAPGKVERLTVAVVLNQAKAASLNSTQMQTLVANAVGLDPTRGDAVQVDILPFDNTASAAAAKQLADADKAAKTASYVDMGKKAGIGLLVLIALIIAMRRGKKDKTVEGTASDLPGTTSGLVLPPSNALSAGPSDAAMAELTAQMADRGRVRDDVAALVDNQPDEVAAMLQGWLGERSK</sequence>
<evidence type="ECO:0000256" key="7">
    <source>
        <dbReference type="ARBA" id="ARBA00023136"/>
    </source>
</evidence>
<comment type="function">
    <text evidence="9">The M ring may be actively involved in energy transduction.</text>
</comment>
<comment type="subcellular location">
    <subcellularLocation>
        <location evidence="1 9">Bacterial flagellum basal body</location>
    </subcellularLocation>
    <subcellularLocation>
        <location evidence="2">Cell membrane</location>
        <topology evidence="2">Multi-pass membrane protein</topology>
    </subcellularLocation>
</comment>
<evidence type="ECO:0000256" key="9">
    <source>
        <dbReference type="PIRNR" id="PIRNR004862"/>
    </source>
</evidence>
<dbReference type="InterPro" id="IPR043427">
    <property type="entry name" value="YscJ/FliF"/>
</dbReference>
<evidence type="ECO:0000313" key="13">
    <source>
        <dbReference type="Proteomes" id="UP001612915"/>
    </source>
</evidence>
<proteinExistence type="inferred from homology"/>
<keyword evidence="12" id="KW-0969">Cilium</keyword>
<feature type="domain" description="Flagellar M-ring N-terminal" evidence="10">
    <location>
        <begin position="45"/>
        <end position="223"/>
    </location>
</feature>
<gene>
    <name evidence="12" type="primary">fliF</name>
    <name evidence="12" type="ORF">ACIB24_02190</name>
</gene>
<dbReference type="NCBIfam" id="TIGR00206">
    <property type="entry name" value="fliF"/>
    <property type="match status" value="1"/>
</dbReference>
<comment type="similarity">
    <text evidence="3 9">Belongs to the FliF family.</text>
</comment>
<keyword evidence="7" id="KW-0472">Membrane</keyword>
<comment type="caution">
    <text evidence="12">The sequence shown here is derived from an EMBL/GenBank/DDBJ whole genome shotgun (WGS) entry which is preliminary data.</text>
</comment>
<keyword evidence="4" id="KW-1003">Cell membrane</keyword>